<dbReference type="InterPro" id="IPR032282">
    <property type="entry name" value="HAGH_C"/>
</dbReference>
<evidence type="ECO:0000256" key="5">
    <source>
        <dbReference type="ARBA" id="ARBA00022801"/>
    </source>
</evidence>
<evidence type="ECO:0000256" key="2">
    <source>
        <dbReference type="ARBA" id="ARBA00004963"/>
    </source>
</evidence>
<dbReference type="CDD" id="cd07723">
    <property type="entry name" value="hydroxyacylglutathione_hydrolase_MBL-fold"/>
    <property type="match status" value="1"/>
</dbReference>
<comment type="caution">
    <text evidence="9">The sequence shown here is derived from an EMBL/GenBank/DDBJ whole genome shotgun (WGS) entry which is preliminary data.</text>
</comment>
<comment type="pathway">
    <text evidence="2 7">Secondary metabolite metabolism; methylglyoxal degradation; (R)-lactate from methylglyoxal: step 2/2.</text>
</comment>
<comment type="similarity">
    <text evidence="3 7">Belongs to the metallo-beta-lactamase superfamily. Glyoxalase II family.</text>
</comment>
<dbReference type="GO" id="GO:0004416">
    <property type="term" value="F:hydroxyacylglutathione hydrolase activity"/>
    <property type="evidence" value="ECO:0007669"/>
    <property type="project" value="UniProtKB-UniRule"/>
</dbReference>
<evidence type="ECO:0000256" key="6">
    <source>
        <dbReference type="ARBA" id="ARBA00022833"/>
    </source>
</evidence>
<sequence>MTINITAIQAFNDNYIWAIEQTEQPELSKQPVLSEQRTVALVDPGEAAPCIEYIEANSLTLTTILITHHHDDHVGAIKQLIARYGDHIKVYGPANENIPHCRLPLSEGDQVTLDSPAISLEVFDVPGHTAGHIVYFNEDLLFSGDTLFSGGCGRLFEGTPAQMHHSLAKLKRLSPQTKVYCAHEYTLANLAFAQAVEPENKALMEYIGHAKSLRAKAQPTIPTNIATELAINPFLRSNHADVKQSAERFSGKVLVTEVEVFAAVRRWKDEF</sequence>
<feature type="binding site" evidence="7">
    <location>
        <position position="145"/>
    </location>
    <ligand>
        <name>Zn(2+)</name>
        <dbReference type="ChEBI" id="CHEBI:29105"/>
        <label>2</label>
    </ligand>
</feature>
<dbReference type="OrthoDB" id="9802248at2"/>
<evidence type="ECO:0000259" key="8">
    <source>
        <dbReference type="SMART" id="SM00849"/>
    </source>
</evidence>
<proteinExistence type="inferred from homology"/>
<comment type="function">
    <text evidence="7">Thiolesterase that catalyzes the hydrolysis of S-D-lactoyl-glutathione to form glutathione and D-lactic acid.</text>
</comment>
<reference evidence="9 10" key="1">
    <citation type="submission" date="2018-08" db="EMBL/GenBank/DDBJ databases">
        <title>Thalassotalea euphylliae genome.</title>
        <authorList>
            <person name="Summers S."/>
            <person name="Rice S.A."/>
            <person name="Freckelton M.L."/>
            <person name="Nedved B.T."/>
            <person name="Hadfield M.G."/>
        </authorList>
    </citation>
    <scope>NUCLEOTIDE SEQUENCE [LARGE SCALE GENOMIC DNA]</scope>
    <source>
        <strain evidence="9 10">H1</strain>
    </source>
</reference>
<feature type="binding site" evidence="7">
    <location>
        <position position="68"/>
    </location>
    <ligand>
        <name>Zn(2+)</name>
        <dbReference type="ChEBI" id="CHEBI:29105"/>
        <label>1</label>
    </ligand>
</feature>
<dbReference type="SUPFAM" id="SSF56281">
    <property type="entry name" value="Metallo-hydrolase/oxidoreductase"/>
    <property type="match status" value="1"/>
</dbReference>
<dbReference type="EMBL" id="QUOU01000001">
    <property type="protein sequence ID" value="REL27127.1"/>
    <property type="molecule type" value="Genomic_DNA"/>
</dbReference>
<keyword evidence="5 7" id="KW-0378">Hydrolase</keyword>
<evidence type="ECO:0000313" key="9">
    <source>
        <dbReference type="EMBL" id="REL27127.1"/>
    </source>
</evidence>
<dbReference type="RefSeq" id="WP_116008214.1">
    <property type="nucleotide sequence ID" value="NZ_QUOU01000001.1"/>
</dbReference>
<dbReference type="InterPro" id="IPR050110">
    <property type="entry name" value="Glyoxalase_II_hydrolase"/>
</dbReference>
<evidence type="ECO:0000313" key="10">
    <source>
        <dbReference type="Proteomes" id="UP000256478"/>
    </source>
</evidence>
<feature type="binding site" evidence="7">
    <location>
        <position position="70"/>
    </location>
    <ligand>
        <name>Zn(2+)</name>
        <dbReference type="ChEBI" id="CHEBI:29105"/>
        <label>1</label>
    </ligand>
</feature>
<keyword evidence="4 7" id="KW-0479">Metal-binding</keyword>
<comment type="subunit">
    <text evidence="7">Monomer.</text>
</comment>
<comment type="catalytic activity">
    <reaction evidence="1 7">
        <text>an S-(2-hydroxyacyl)glutathione + H2O = a 2-hydroxy carboxylate + glutathione + H(+)</text>
        <dbReference type="Rhea" id="RHEA:21864"/>
        <dbReference type="ChEBI" id="CHEBI:15377"/>
        <dbReference type="ChEBI" id="CHEBI:15378"/>
        <dbReference type="ChEBI" id="CHEBI:57925"/>
        <dbReference type="ChEBI" id="CHEBI:58896"/>
        <dbReference type="ChEBI" id="CHEBI:71261"/>
        <dbReference type="EC" id="3.1.2.6"/>
    </reaction>
</comment>
<dbReference type="InterPro" id="IPR036866">
    <property type="entry name" value="RibonucZ/Hydroxyglut_hydro"/>
</dbReference>
<dbReference type="UniPathway" id="UPA00619">
    <property type="reaction ID" value="UER00676"/>
</dbReference>
<dbReference type="Pfam" id="PF16123">
    <property type="entry name" value="HAGH_C"/>
    <property type="match status" value="1"/>
</dbReference>
<dbReference type="PANTHER" id="PTHR43705:SF1">
    <property type="entry name" value="HYDROXYACYLGLUTATHIONE HYDROLASE GLOB"/>
    <property type="match status" value="1"/>
</dbReference>
<dbReference type="SMART" id="SM00849">
    <property type="entry name" value="Lactamase_B"/>
    <property type="match status" value="1"/>
</dbReference>
<dbReference type="InterPro" id="IPR001279">
    <property type="entry name" value="Metallo-B-lactamas"/>
</dbReference>
<evidence type="ECO:0000256" key="1">
    <source>
        <dbReference type="ARBA" id="ARBA00001623"/>
    </source>
</evidence>
<dbReference type="PANTHER" id="PTHR43705">
    <property type="entry name" value="HYDROXYACYLGLUTATHIONE HYDROLASE"/>
    <property type="match status" value="1"/>
</dbReference>
<feature type="binding site" evidence="7">
    <location>
        <position position="128"/>
    </location>
    <ligand>
        <name>Zn(2+)</name>
        <dbReference type="ChEBI" id="CHEBI:29105"/>
        <label>1</label>
    </ligand>
</feature>
<dbReference type="Proteomes" id="UP000256478">
    <property type="component" value="Unassembled WGS sequence"/>
</dbReference>
<dbReference type="AlphaFoldDB" id="A0A3E0TS20"/>
<name>A0A3E0TS20_9GAMM</name>
<dbReference type="HAMAP" id="MF_01374">
    <property type="entry name" value="Glyoxalase_2"/>
    <property type="match status" value="1"/>
</dbReference>
<dbReference type="PIRSF" id="PIRSF005457">
    <property type="entry name" value="Glx"/>
    <property type="match status" value="1"/>
</dbReference>
<protein>
    <recommendedName>
        <fullName evidence="7">Hydroxyacylglutathione hydrolase</fullName>
        <ecNumber evidence="7">3.1.2.6</ecNumber>
    </recommendedName>
    <alternativeName>
        <fullName evidence="7">Glyoxalase II</fullName>
        <shortName evidence="7">Glx II</shortName>
    </alternativeName>
</protein>
<dbReference type="GO" id="GO:0046872">
    <property type="term" value="F:metal ion binding"/>
    <property type="evidence" value="ECO:0007669"/>
    <property type="project" value="UniProtKB-KW"/>
</dbReference>
<dbReference type="NCBIfam" id="TIGR03413">
    <property type="entry name" value="GSH_gloB"/>
    <property type="match status" value="1"/>
</dbReference>
<comment type="cofactor">
    <cofactor evidence="7">
        <name>Zn(2+)</name>
        <dbReference type="ChEBI" id="CHEBI:29105"/>
    </cofactor>
    <text evidence="7">Binds 2 Zn(2+) ions per subunit.</text>
</comment>
<gene>
    <name evidence="7 9" type="primary">gloB</name>
    <name evidence="9" type="ORF">DXX93_11490</name>
</gene>
<keyword evidence="6 7" id="KW-0862">Zinc</keyword>
<feature type="binding site" evidence="7">
    <location>
        <position position="183"/>
    </location>
    <ligand>
        <name>Zn(2+)</name>
        <dbReference type="ChEBI" id="CHEBI:29105"/>
        <label>2</label>
    </ligand>
</feature>
<dbReference type="Pfam" id="PF00753">
    <property type="entry name" value="Lactamase_B"/>
    <property type="match status" value="1"/>
</dbReference>
<feature type="domain" description="Metallo-beta-lactamase" evidence="8">
    <location>
        <begin position="28"/>
        <end position="183"/>
    </location>
</feature>
<dbReference type="EC" id="3.1.2.6" evidence="7"/>
<evidence type="ECO:0000256" key="4">
    <source>
        <dbReference type="ARBA" id="ARBA00022723"/>
    </source>
</evidence>
<feature type="binding site" evidence="7">
    <location>
        <position position="72"/>
    </location>
    <ligand>
        <name>Zn(2+)</name>
        <dbReference type="ChEBI" id="CHEBI:29105"/>
        <label>2</label>
    </ligand>
</feature>
<evidence type="ECO:0000256" key="3">
    <source>
        <dbReference type="ARBA" id="ARBA00006759"/>
    </source>
</evidence>
<organism evidence="9 10">
    <name type="scientific">Thalassotalea euphylliae</name>
    <dbReference type="NCBI Taxonomy" id="1655234"/>
    <lineage>
        <taxon>Bacteria</taxon>
        <taxon>Pseudomonadati</taxon>
        <taxon>Pseudomonadota</taxon>
        <taxon>Gammaproteobacteria</taxon>
        <taxon>Alteromonadales</taxon>
        <taxon>Colwelliaceae</taxon>
        <taxon>Thalassotalea</taxon>
    </lineage>
</organism>
<dbReference type="InterPro" id="IPR035680">
    <property type="entry name" value="Clx_II_MBL"/>
</dbReference>
<dbReference type="InterPro" id="IPR017782">
    <property type="entry name" value="Hydroxyacylglutathione_Hdrlase"/>
</dbReference>
<dbReference type="Gene3D" id="3.60.15.10">
    <property type="entry name" value="Ribonuclease Z/Hydroxyacylglutathione hydrolase-like"/>
    <property type="match status" value="1"/>
</dbReference>
<dbReference type="GO" id="GO:0019243">
    <property type="term" value="P:methylglyoxal catabolic process to D-lactate via S-lactoyl-glutathione"/>
    <property type="evidence" value="ECO:0007669"/>
    <property type="project" value="UniProtKB-UniRule"/>
</dbReference>
<feature type="binding site" evidence="7">
    <location>
        <position position="145"/>
    </location>
    <ligand>
        <name>Zn(2+)</name>
        <dbReference type="ChEBI" id="CHEBI:29105"/>
        <label>1</label>
    </ligand>
</feature>
<evidence type="ECO:0000256" key="7">
    <source>
        <dbReference type="HAMAP-Rule" id="MF_01374"/>
    </source>
</evidence>
<accession>A0A3E0TS20</accession>
<feature type="binding site" evidence="7">
    <location>
        <position position="73"/>
    </location>
    <ligand>
        <name>Zn(2+)</name>
        <dbReference type="ChEBI" id="CHEBI:29105"/>
        <label>2</label>
    </ligand>
</feature>